<gene>
    <name evidence="2" type="ORF">SAMN05661096_00937</name>
</gene>
<evidence type="ECO:0000313" key="2">
    <source>
        <dbReference type="EMBL" id="SMG17273.1"/>
    </source>
</evidence>
<evidence type="ECO:0000313" key="3">
    <source>
        <dbReference type="Proteomes" id="UP000193804"/>
    </source>
</evidence>
<organism evidence="2 3">
    <name type="scientific">Marivirga sericea</name>
    <dbReference type="NCBI Taxonomy" id="1028"/>
    <lineage>
        <taxon>Bacteria</taxon>
        <taxon>Pseudomonadati</taxon>
        <taxon>Bacteroidota</taxon>
        <taxon>Cytophagia</taxon>
        <taxon>Cytophagales</taxon>
        <taxon>Marivirgaceae</taxon>
        <taxon>Marivirga</taxon>
    </lineage>
</organism>
<reference evidence="3" key="1">
    <citation type="submission" date="2017-04" db="EMBL/GenBank/DDBJ databases">
        <authorList>
            <person name="Varghese N."/>
            <person name="Submissions S."/>
        </authorList>
    </citation>
    <scope>NUCLEOTIDE SEQUENCE [LARGE SCALE GENOMIC DNA]</scope>
    <source>
        <strain evidence="3">DSM 4125</strain>
    </source>
</reference>
<keyword evidence="3" id="KW-1185">Reference proteome</keyword>
<accession>A0A1X7IQB5</accession>
<dbReference type="EMBL" id="FXAW01000001">
    <property type="protein sequence ID" value="SMG17273.1"/>
    <property type="molecule type" value="Genomic_DNA"/>
</dbReference>
<name>A0A1X7IQB5_9BACT</name>
<dbReference type="Proteomes" id="UP000193804">
    <property type="component" value="Unassembled WGS sequence"/>
</dbReference>
<sequence>MSEKKKLAFGKSNYILMIAGILTLIIGFIIMTLDSEQYGFGFLGLTLGPIIVFLGFIIELFAILKKPKQ</sequence>
<keyword evidence="1" id="KW-1133">Transmembrane helix</keyword>
<evidence type="ECO:0008006" key="4">
    <source>
        <dbReference type="Google" id="ProtNLM"/>
    </source>
</evidence>
<feature type="transmembrane region" description="Helical" evidence="1">
    <location>
        <begin position="12"/>
        <end position="33"/>
    </location>
</feature>
<evidence type="ECO:0000256" key="1">
    <source>
        <dbReference type="SAM" id="Phobius"/>
    </source>
</evidence>
<feature type="transmembrane region" description="Helical" evidence="1">
    <location>
        <begin position="39"/>
        <end position="64"/>
    </location>
</feature>
<dbReference type="STRING" id="1028.SAMN05661096_00937"/>
<keyword evidence="1" id="KW-0812">Transmembrane</keyword>
<dbReference type="OrthoDB" id="963379at2"/>
<dbReference type="AlphaFoldDB" id="A0A1X7IQB5"/>
<proteinExistence type="predicted"/>
<keyword evidence="1" id="KW-0472">Membrane</keyword>
<dbReference type="RefSeq" id="WP_085515894.1">
    <property type="nucleotide sequence ID" value="NZ_FXAW01000001.1"/>
</dbReference>
<dbReference type="InterPro" id="IPR021448">
    <property type="entry name" value="DUF3098"/>
</dbReference>
<dbReference type="Pfam" id="PF11297">
    <property type="entry name" value="DUF3098"/>
    <property type="match status" value="1"/>
</dbReference>
<protein>
    <recommendedName>
        <fullName evidence="4">DUF3098 domain-containing protein</fullName>
    </recommendedName>
</protein>